<feature type="region of interest" description="Disordered" evidence="2">
    <location>
        <begin position="933"/>
        <end position="973"/>
    </location>
</feature>
<feature type="compositionally biased region" description="Low complexity" evidence="2">
    <location>
        <begin position="1535"/>
        <end position="1550"/>
    </location>
</feature>
<gene>
    <name evidence="4" type="ORF">PCOR1329_LOCUS75170</name>
</gene>
<keyword evidence="1" id="KW-0479">Metal-binding</keyword>
<dbReference type="Proteomes" id="UP001189429">
    <property type="component" value="Unassembled WGS sequence"/>
</dbReference>
<evidence type="ECO:0000256" key="1">
    <source>
        <dbReference type="PROSITE-ProRule" id="PRU00723"/>
    </source>
</evidence>
<feature type="compositionally biased region" description="Basic residues" evidence="2">
    <location>
        <begin position="1400"/>
        <end position="1414"/>
    </location>
</feature>
<protein>
    <recommendedName>
        <fullName evidence="3">C3H1-type domain-containing protein</fullName>
    </recommendedName>
</protein>
<name>A0ABN9XFX4_9DINO</name>
<dbReference type="PROSITE" id="PS50103">
    <property type="entry name" value="ZF_C3H1"/>
    <property type="match status" value="1"/>
</dbReference>
<dbReference type="InterPro" id="IPR000571">
    <property type="entry name" value="Znf_CCCH"/>
</dbReference>
<feature type="zinc finger region" description="C3H1-type" evidence="1">
    <location>
        <begin position="152"/>
        <end position="175"/>
    </location>
</feature>
<proteinExistence type="predicted"/>
<feature type="compositionally biased region" description="Basic and acidic residues" evidence="2">
    <location>
        <begin position="1460"/>
        <end position="1480"/>
    </location>
</feature>
<reference evidence="4" key="1">
    <citation type="submission" date="2023-10" db="EMBL/GenBank/DDBJ databases">
        <authorList>
            <person name="Chen Y."/>
            <person name="Shah S."/>
            <person name="Dougan E. K."/>
            <person name="Thang M."/>
            <person name="Chan C."/>
        </authorList>
    </citation>
    <scope>NUCLEOTIDE SEQUENCE [LARGE SCALE GENOMIC DNA]</scope>
</reference>
<keyword evidence="1" id="KW-0863">Zinc-finger</keyword>
<feature type="domain" description="C3H1-type" evidence="3">
    <location>
        <begin position="152"/>
        <end position="175"/>
    </location>
</feature>
<feature type="compositionally biased region" description="Basic and acidic residues" evidence="2">
    <location>
        <begin position="958"/>
        <end position="973"/>
    </location>
</feature>
<dbReference type="EMBL" id="CAUYUJ010020242">
    <property type="protein sequence ID" value="CAK0896809.1"/>
    <property type="molecule type" value="Genomic_DNA"/>
</dbReference>
<organism evidence="4 5">
    <name type="scientific">Prorocentrum cordatum</name>
    <dbReference type="NCBI Taxonomy" id="2364126"/>
    <lineage>
        <taxon>Eukaryota</taxon>
        <taxon>Sar</taxon>
        <taxon>Alveolata</taxon>
        <taxon>Dinophyceae</taxon>
        <taxon>Prorocentrales</taxon>
        <taxon>Prorocentraceae</taxon>
        <taxon>Prorocentrum</taxon>
    </lineage>
</organism>
<comment type="caution">
    <text evidence="4">The sequence shown here is derived from an EMBL/GenBank/DDBJ whole genome shotgun (WGS) entry which is preliminary data.</text>
</comment>
<feature type="region of interest" description="Disordered" evidence="2">
    <location>
        <begin position="1501"/>
        <end position="1608"/>
    </location>
</feature>
<evidence type="ECO:0000259" key="3">
    <source>
        <dbReference type="PROSITE" id="PS50103"/>
    </source>
</evidence>
<feature type="region of interest" description="Disordered" evidence="2">
    <location>
        <begin position="1370"/>
        <end position="1484"/>
    </location>
</feature>
<evidence type="ECO:0000313" key="4">
    <source>
        <dbReference type="EMBL" id="CAK0896809.1"/>
    </source>
</evidence>
<sequence>MRMWGRWGRLRRVNQKFEAVAAAKVQSDAAARARPAAADLKPDVGGVFAWRMAAISEALAGGLVVLEEACSLIENLLFLCGWVKDIDCLVTFHERFWSRVRRSRQPMPGYRPITLTEVQRALCLFQGQWAKASRNADELDGAHAQRASEGDLCWHFSSGKTCKHGDACWFRHACLAPASAAADFQAADAQSGYLLSLDWAPTRASGALNTASLRRLYSRPPATPLACAALAAGPQPAAQRAQPKRQWRWRARHDRARHTWPSRCARRCPPPYAPPPCAAWRPGLPRPGAIPWCGGAAAAPPRPLGAPRRCGKAATQLQRTIALVQHIDRAWGHANGQPLAAWAEPPTAPLPAPIRSALFWARDCPDYEPWVIGQIQYWKRVQDTDVIADIMSAFRMRGVLPDTKLFENVGGGDLPDAAPLGRALEHALDSKGAMLLEMLQNAKREPVWLDAAGRVNFTVPFARWLPTRHFPRVQGRAAASYKVRPIDDATASGLILAVATQGRMRMAGLASLLDAVFSIAETFRDWGDGGVPLIAKGDHAQACRQWPVHPDDAPLLVCLVWDDSVGHAGGYRACAHKALPFGAFGAVWGWAALHEWVFQELHAMLGIPLKEGMNQGPAAVLDLLGLGVLTIPRWAGLRLTAKRRAALSDDVGAALRARRLCKRDAARLGGQLGFATSAMFGRVGRAYASPVPARAGGAIGGMVLSPISGGHSLSAHIPPNLCAELLKVGKKQRNTQSELLAVRVLLLTCPEVVRGARLILFEDNTPALENIRRGAAGDDDSVAIAGAIFGGQRRGTCWVWYGLSPSRHADPAWGLLVFFLGGPRRTQVRMCKGDGPEGALWQVVGGGASGGLIVRDGQGTSAPEADCRLSTGALVRQLALDGGRLRYELVTGDGPRSGWVSTSYRGKDLVARLEDVTEQQQQRLALQQYAGRFGRPAAGDGGPDRPGSQRRAFSWRADAQHEAPARPEERARGELERALGLAAACAGGAGASAEDSDGEEVQLCGHCRLPLGERVYTSSGSKVPLHEECVSEFMVRSLSEQEASRLREEQKLKSATRAEYGIGWKHEALGNHSTPQGMCCMVLDPASGSVRIAPTMEPAAAVNLEYLSTALKVRRDEGREPYFSLDPTGTEWARGAMQEKRFEPEWLAGTSVGEVMFQADYHLKELSMGEHEQPVVGMKSCWQLEDSDRANEDEWNAREWFVVREADVQMTEDGALVPFVKMGVEAREQIETASGLEDAPITKPEHPLVRYAQAFSKNFDLIAERRSVVYHLRELAKASVLAKFLLEAEVPLEESWFGLSRVVEPACSLEVPQLWNERYHAAIAVQGGGVEEQVVAPQVRGVYGGVQFGLERFSVGARAASTSVQLGRVGARGPMPRVSAPLAHGHQRHRRPPGAGDARRRLHARRRGAARRAVRAGEVHRGRPGGRGLGAVCPRGRPRPDAARLGRAVDGNQRHRRAAHARDARCRPEPRRLRPLDRHRCQGGRLRGPAVRAACRALLGRPGGRRRVPGGRRGIAEAGFPPGSVGQARGGRSFRAPGRLAGLRGGPAPAGERRGHRAGPAPAGLPERRLPCGEPGARVPALVAGDVPPRPGQGLWRQPAAGPSAPAA</sequence>
<keyword evidence="5" id="KW-1185">Reference proteome</keyword>
<keyword evidence="1" id="KW-0862">Zinc</keyword>
<evidence type="ECO:0000256" key="2">
    <source>
        <dbReference type="SAM" id="MobiDB-lite"/>
    </source>
</evidence>
<evidence type="ECO:0000313" key="5">
    <source>
        <dbReference type="Proteomes" id="UP001189429"/>
    </source>
</evidence>
<accession>A0ABN9XFX4</accession>